<protein>
    <submittedName>
        <fullName evidence="1">Uncharacterized protein</fullName>
    </submittedName>
</protein>
<accession>A0A0A9CKS2</accession>
<reference evidence="1" key="1">
    <citation type="submission" date="2014-09" db="EMBL/GenBank/DDBJ databases">
        <authorList>
            <person name="Magalhaes I.L.F."/>
            <person name="Oliveira U."/>
            <person name="Santos F.R."/>
            <person name="Vidigal T.H.D.A."/>
            <person name="Brescovit A.D."/>
            <person name="Santos A.J."/>
        </authorList>
    </citation>
    <scope>NUCLEOTIDE SEQUENCE</scope>
    <source>
        <tissue evidence="1">Shoot tissue taken approximately 20 cm above the soil surface</tissue>
    </source>
</reference>
<organism evidence="1">
    <name type="scientific">Arundo donax</name>
    <name type="common">Giant reed</name>
    <name type="synonym">Donax arundinaceus</name>
    <dbReference type="NCBI Taxonomy" id="35708"/>
    <lineage>
        <taxon>Eukaryota</taxon>
        <taxon>Viridiplantae</taxon>
        <taxon>Streptophyta</taxon>
        <taxon>Embryophyta</taxon>
        <taxon>Tracheophyta</taxon>
        <taxon>Spermatophyta</taxon>
        <taxon>Magnoliopsida</taxon>
        <taxon>Liliopsida</taxon>
        <taxon>Poales</taxon>
        <taxon>Poaceae</taxon>
        <taxon>PACMAD clade</taxon>
        <taxon>Arundinoideae</taxon>
        <taxon>Arundineae</taxon>
        <taxon>Arundo</taxon>
    </lineage>
</organism>
<name>A0A0A9CKS2_ARUDO</name>
<sequence>MEREISHAAYPEPKQVKEIKIFPKTI</sequence>
<dbReference type="AlphaFoldDB" id="A0A0A9CKS2"/>
<evidence type="ECO:0000313" key="1">
    <source>
        <dbReference type="EMBL" id="JAD74000.1"/>
    </source>
</evidence>
<dbReference type="EMBL" id="GBRH01223895">
    <property type="protein sequence ID" value="JAD74000.1"/>
    <property type="molecule type" value="Transcribed_RNA"/>
</dbReference>
<reference evidence="1" key="2">
    <citation type="journal article" date="2015" name="Data Brief">
        <title>Shoot transcriptome of the giant reed, Arundo donax.</title>
        <authorList>
            <person name="Barrero R.A."/>
            <person name="Guerrero F.D."/>
            <person name="Moolhuijzen P."/>
            <person name="Goolsby J.A."/>
            <person name="Tidwell J."/>
            <person name="Bellgard S.E."/>
            <person name="Bellgard M.I."/>
        </authorList>
    </citation>
    <scope>NUCLEOTIDE SEQUENCE</scope>
    <source>
        <tissue evidence="1">Shoot tissue taken approximately 20 cm above the soil surface</tissue>
    </source>
</reference>
<proteinExistence type="predicted"/>